<evidence type="ECO:0000313" key="2">
    <source>
        <dbReference type="Proteomes" id="UP001589665"/>
    </source>
</evidence>
<proteinExistence type="predicted"/>
<dbReference type="RefSeq" id="WP_204744228.1">
    <property type="nucleotide sequence ID" value="NZ_BMNS01000008.1"/>
</dbReference>
<name>A0ABV5K3U0_9FLAO</name>
<protein>
    <recommendedName>
        <fullName evidence="3">Protein NO VEIN C-terminal domain-containing protein</fullName>
    </recommendedName>
</protein>
<keyword evidence="2" id="KW-1185">Reference proteome</keyword>
<comment type="caution">
    <text evidence="1">The sequence shown here is derived from an EMBL/GenBank/DDBJ whole genome shotgun (WGS) entry which is preliminary data.</text>
</comment>
<organism evidence="1 2">
    <name type="scientific">Lutibacter litoralis</name>
    <dbReference type="NCBI Taxonomy" id="321268"/>
    <lineage>
        <taxon>Bacteria</taxon>
        <taxon>Pseudomonadati</taxon>
        <taxon>Bacteroidota</taxon>
        <taxon>Flavobacteriia</taxon>
        <taxon>Flavobacteriales</taxon>
        <taxon>Flavobacteriaceae</taxon>
        <taxon>Lutibacter</taxon>
    </lineage>
</organism>
<evidence type="ECO:0008006" key="3">
    <source>
        <dbReference type="Google" id="ProtNLM"/>
    </source>
</evidence>
<sequence>MNEYRPLKGYGEFPNSSHIVQCMREITHIIADVFGDLSIPEKFSTSEDLISQAKNFIDHLKSFESYFTEAVEDLTLKSKPIPVPIPTIDGNRKRTIEVFEKFVKLAETESNQREGILTKIYNPTDIEKIENVLKRFHSVANQLKNRRKEDGISRKTIIIKDEYDVQDLLHGLLKIHFDDIRAEEWNPSYAGSSKRSDFLLKKEKIVIEVKKTRNGLKDKQIGEQLIIDKANYRKHSDCKVLICFVYDPELLIKNPIGIKNDLKEVNTEFTALVYILPNE</sequence>
<dbReference type="Proteomes" id="UP001589665">
    <property type="component" value="Unassembled WGS sequence"/>
</dbReference>
<evidence type="ECO:0000313" key="1">
    <source>
        <dbReference type="EMBL" id="MFB9273345.1"/>
    </source>
</evidence>
<dbReference type="EMBL" id="JBHMDX010000017">
    <property type="protein sequence ID" value="MFB9273345.1"/>
    <property type="molecule type" value="Genomic_DNA"/>
</dbReference>
<reference evidence="1 2" key="1">
    <citation type="submission" date="2024-09" db="EMBL/GenBank/DDBJ databases">
        <authorList>
            <person name="Sun Q."/>
            <person name="Mori K."/>
        </authorList>
    </citation>
    <scope>NUCLEOTIDE SEQUENCE [LARGE SCALE GENOMIC DNA]</scope>
    <source>
        <strain evidence="1 2">JCM 13034</strain>
    </source>
</reference>
<gene>
    <name evidence="1" type="ORF">ACFFT3_15745</name>
</gene>
<dbReference type="Pfam" id="PF18742">
    <property type="entry name" value="DpnII-MboI"/>
    <property type="match status" value="1"/>
</dbReference>
<accession>A0ABV5K3U0</accession>